<comment type="caution">
    <text evidence="2">The sequence shown here is derived from an EMBL/GenBank/DDBJ whole genome shotgun (WGS) entry which is preliminary data.</text>
</comment>
<feature type="region of interest" description="Disordered" evidence="1">
    <location>
        <begin position="1"/>
        <end position="38"/>
    </location>
</feature>
<feature type="compositionally biased region" description="Low complexity" evidence="1">
    <location>
        <begin position="238"/>
        <end position="251"/>
    </location>
</feature>
<feature type="compositionally biased region" description="Low complexity" evidence="1">
    <location>
        <begin position="381"/>
        <end position="391"/>
    </location>
</feature>
<protein>
    <submittedName>
        <fullName evidence="2">Uncharacterized protein</fullName>
    </submittedName>
</protein>
<dbReference type="Proteomes" id="UP000494165">
    <property type="component" value="Unassembled WGS sequence"/>
</dbReference>
<reference evidence="2 3" key="1">
    <citation type="submission" date="2020-04" db="EMBL/GenBank/DDBJ databases">
        <authorList>
            <person name="Alioto T."/>
            <person name="Alioto T."/>
            <person name="Gomez Garrido J."/>
        </authorList>
    </citation>
    <scope>NUCLEOTIDE SEQUENCE [LARGE SCALE GENOMIC DNA]</scope>
</reference>
<evidence type="ECO:0000313" key="3">
    <source>
        <dbReference type="Proteomes" id="UP000494165"/>
    </source>
</evidence>
<evidence type="ECO:0000256" key="1">
    <source>
        <dbReference type="SAM" id="MobiDB-lite"/>
    </source>
</evidence>
<keyword evidence="3" id="KW-1185">Reference proteome</keyword>
<gene>
    <name evidence="2" type="ORF">CLODIP_2_CD11422</name>
</gene>
<proteinExistence type="predicted"/>
<organism evidence="2 3">
    <name type="scientific">Cloeon dipterum</name>
    <dbReference type="NCBI Taxonomy" id="197152"/>
    <lineage>
        <taxon>Eukaryota</taxon>
        <taxon>Metazoa</taxon>
        <taxon>Ecdysozoa</taxon>
        <taxon>Arthropoda</taxon>
        <taxon>Hexapoda</taxon>
        <taxon>Insecta</taxon>
        <taxon>Pterygota</taxon>
        <taxon>Palaeoptera</taxon>
        <taxon>Ephemeroptera</taxon>
        <taxon>Pisciforma</taxon>
        <taxon>Baetidae</taxon>
        <taxon>Cloeon</taxon>
    </lineage>
</organism>
<dbReference type="EMBL" id="CADEPI010000005">
    <property type="protein sequence ID" value="CAB3361136.1"/>
    <property type="molecule type" value="Genomic_DNA"/>
</dbReference>
<feature type="compositionally biased region" description="Basic residues" evidence="1">
    <location>
        <begin position="222"/>
        <end position="231"/>
    </location>
</feature>
<feature type="region of interest" description="Disordered" evidence="1">
    <location>
        <begin position="377"/>
        <end position="402"/>
    </location>
</feature>
<name>A0A8S1BWP4_9INSE</name>
<dbReference type="AlphaFoldDB" id="A0A8S1BWP4"/>
<feature type="compositionally biased region" description="Basic residues" evidence="1">
    <location>
        <begin position="462"/>
        <end position="472"/>
    </location>
</feature>
<feature type="region of interest" description="Disordered" evidence="1">
    <location>
        <begin position="214"/>
        <end position="253"/>
    </location>
</feature>
<dbReference type="OrthoDB" id="2448405at2759"/>
<feature type="region of interest" description="Disordered" evidence="1">
    <location>
        <begin position="434"/>
        <end position="477"/>
    </location>
</feature>
<feature type="compositionally biased region" description="Low complexity" evidence="1">
    <location>
        <begin position="21"/>
        <end position="38"/>
    </location>
</feature>
<sequence>MSEGEYSGRSSGLKRPDLEGSRPTVSPSASVSSAASTRPLEWDSGADVGYLLQNEERQLADAIKKLGIGLGGNQGIKKNTDLTRVRLEEHDIRANNESLLSGGQKATVDSFVEERLLGAGCVPLMESTPKLAGLQASKGAAEGGSRTTLAKTASSSSLATVVSKNDQLVADKKGAELISDLTKGLHLVKSLIAETRGDKEKQSKLLAHVVKQLKTVEEGRQPHSRRQRIRKPAQEAQSSSSTHAESSSNSSDIVQQLKNSFRTRQQVGASGDSSGSLLTLESAQEEDACQRLLSSISSPEENKLLEWANSQERLALFPPDPKLNEAIELADGPFATFLQEFINYECRRQACWRSDLLNLISRRAALLRQKNVETSRKEKSLSVSSASSAKARTLPPSHLFPLNLNPVAQNSLDKKEQQPSGKIFQHIIDLKKAAPDPKNLNGKSNEATADLDEILSTPGKLTSRKPNAKKPARAVMKKDSPLRDVDLPLQEHLKKRRPNFLKQAEQRRKCLALLGERRLQRCGQRRQGLKEQVQRYSGTLPDHIDLEPLPPPPLGN</sequence>
<feature type="region of interest" description="Disordered" evidence="1">
    <location>
        <begin position="523"/>
        <end position="556"/>
    </location>
</feature>
<accession>A0A8S1BWP4</accession>
<evidence type="ECO:0000313" key="2">
    <source>
        <dbReference type="EMBL" id="CAB3361136.1"/>
    </source>
</evidence>